<dbReference type="CDD" id="cd14736">
    <property type="entry name" value="BACK_AtBPM-like"/>
    <property type="match status" value="1"/>
</dbReference>
<dbReference type="InterPro" id="IPR008974">
    <property type="entry name" value="TRAF-like"/>
</dbReference>
<comment type="pathway">
    <text evidence="2">Protein modification; protein ubiquitination.</text>
</comment>
<evidence type="ECO:0000259" key="5">
    <source>
        <dbReference type="PROSITE" id="PS50144"/>
    </source>
</evidence>
<dbReference type="PANTHER" id="PTHR26379">
    <property type="entry name" value="BTB/POZ AND MATH DOMAIN-CONTAINING PROTEIN 1"/>
    <property type="match status" value="1"/>
</dbReference>
<dbReference type="Gene3D" id="2.60.210.10">
    <property type="entry name" value="Apoptosis, Tumor Necrosis Factor Receptor Associated Protein 2, Chain A"/>
    <property type="match status" value="1"/>
</dbReference>
<dbReference type="PANTHER" id="PTHR26379:SF293">
    <property type="entry name" value="BTB_POZ AND MATH DOMAIN-CONTAINING PROTEIN 3"/>
    <property type="match status" value="1"/>
</dbReference>
<dbReference type="GO" id="GO:0016567">
    <property type="term" value="P:protein ubiquitination"/>
    <property type="evidence" value="ECO:0007669"/>
    <property type="project" value="InterPro"/>
</dbReference>
<dbReference type="InterPro" id="IPR000210">
    <property type="entry name" value="BTB/POZ_dom"/>
</dbReference>
<dbReference type="AlphaFoldDB" id="A0A6V7NGC0"/>
<dbReference type="SMART" id="SM00225">
    <property type="entry name" value="BTB"/>
    <property type="match status" value="1"/>
</dbReference>
<dbReference type="CDD" id="cd18280">
    <property type="entry name" value="BTB_POZ_BPM_plant"/>
    <property type="match status" value="1"/>
</dbReference>
<dbReference type="GO" id="GO:0071472">
    <property type="term" value="P:cellular response to salt stress"/>
    <property type="evidence" value="ECO:0007669"/>
    <property type="project" value="UniProtKB-ARBA"/>
</dbReference>
<evidence type="ECO:0008006" key="7">
    <source>
        <dbReference type="Google" id="ProtNLM"/>
    </source>
</evidence>
<dbReference type="Pfam" id="PF00651">
    <property type="entry name" value="BTB"/>
    <property type="match status" value="1"/>
</dbReference>
<dbReference type="SUPFAM" id="SSF54695">
    <property type="entry name" value="POZ domain"/>
    <property type="match status" value="1"/>
</dbReference>
<accession>A0A6V7NGC0</accession>
<reference evidence="6" key="1">
    <citation type="submission" date="2020-07" db="EMBL/GenBank/DDBJ databases">
        <authorList>
            <person name="Lin J."/>
        </authorList>
    </citation>
    <scope>NUCLEOTIDE SEQUENCE</scope>
</reference>
<gene>
    <name evidence="6" type="ORF">CB5_LOCUS866</name>
</gene>
<dbReference type="PROSITE" id="PS50097">
    <property type="entry name" value="BTB"/>
    <property type="match status" value="1"/>
</dbReference>
<organism evidence="6">
    <name type="scientific">Ananas comosus var. bracteatus</name>
    <name type="common">red pineapple</name>
    <dbReference type="NCBI Taxonomy" id="296719"/>
    <lineage>
        <taxon>Eukaryota</taxon>
        <taxon>Viridiplantae</taxon>
        <taxon>Streptophyta</taxon>
        <taxon>Embryophyta</taxon>
        <taxon>Tracheophyta</taxon>
        <taxon>Spermatophyta</taxon>
        <taxon>Magnoliopsida</taxon>
        <taxon>Liliopsida</taxon>
        <taxon>Poales</taxon>
        <taxon>Bromeliaceae</taxon>
        <taxon>Bromelioideae</taxon>
        <taxon>Ananas</taxon>
    </lineage>
</organism>
<dbReference type="Gene3D" id="3.30.710.10">
    <property type="entry name" value="Potassium Channel Kv1.1, Chain A"/>
    <property type="match status" value="1"/>
</dbReference>
<dbReference type="Gene3D" id="1.25.40.420">
    <property type="match status" value="1"/>
</dbReference>
<proteinExistence type="inferred from homology"/>
<evidence type="ECO:0000313" key="6">
    <source>
        <dbReference type="EMBL" id="CAD1817655.1"/>
    </source>
</evidence>
<dbReference type="PROSITE" id="PS50144">
    <property type="entry name" value="MATH"/>
    <property type="match status" value="1"/>
</dbReference>
<dbReference type="SMART" id="SM00061">
    <property type="entry name" value="MATH"/>
    <property type="match status" value="1"/>
</dbReference>
<evidence type="ECO:0000256" key="2">
    <source>
        <dbReference type="ARBA" id="ARBA00004906"/>
    </source>
</evidence>
<feature type="domain" description="MATH" evidence="5">
    <location>
        <begin position="32"/>
        <end position="201"/>
    </location>
</feature>
<sequence>MAKPKEEQGGGSGGGSNSAAASWSKSVCETVNGSHCYTVKGFTLAKGMGTGKYMASDTFTVGGYEWAVYFYPDGKNPEDNAQYVSVFIALASEGTDVRALFELTLLDQSGKGKHKVHSHFDRALEGGPTPSSIAGACGLDEIMLFVVRKLGALRSRNNRKFPCQECVYLMTIRGYKRFYRRASLETSDYLKDDCLIMNCTVGVVRNRIETPRLFTIPVPPPDLGNCLMELLKSGIGSDIVFEVVDEMFRAHKQVLAARSPVFKAQFFGPIGNPNLEKVVVEDVEPLVFKAMLYFIYSDELPSLHELAGSVSMCTSTIIVQHLLAAADRYGLERLRLLCEAKLCEEVTADTVATTLALAEQHQCAQLKSVCLKFTAARENLGVVMQSEGFNYLEETCPSLLSDLLATVAVVDDDPSSFCRKRSGSSNLGLNLMDGVDLSGRRMRRRM</sequence>
<dbReference type="Pfam" id="PF22486">
    <property type="entry name" value="MATH_2"/>
    <property type="match status" value="1"/>
</dbReference>
<name>A0A6V7NGC0_ANACO</name>
<dbReference type="InterPro" id="IPR011333">
    <property type="entry name" value="SKP1/BTB/POZ_sf"/>
</dbReference>
<dbReference type="CDD" id="cd00121">
    <property type="entry name" value="MATH"/>
    <property type="match status" value="1"/>
</dbReference>
<dbReference type="InterPro" id="IPR056423">
    <property type="entry name" value="BACK_BPM_SPOP"/>
</dbReference>
<evidence type="ECO:0000256" key="3">
    <source>
        <dbReference type="ARBA" id="ARBA00010846"/>
    </source>
</evidence>
<dbReference type="SUPFAM" id="SSF49599">
    <property type="entry name" value="TRAF domain-like"/>
    <property type="match status" value="1"/>
</dbReference>
<protein>
    <recommendedName>
        <fullName evidence="7">BTB/POZ and MATH domain-containing protein 3</fullName>
    </recommendedName>
</protein>
<feature type="domain" description="BTB" evidence="4">
    <location>
        <begin position="237"/>
        <end position="300"/>
    </location>
</feature>
<dbReference type="InterPro" id="IPR045005">
    <property type="entry name" value="BPM1-6"/>
</dbReference>
<dbReference type="InterPro" id="IPR034090">
    <property type="entry name" value="BPM_C"/>
</dbReference>
<comment type="similarity">
    <text evidence="3">Belongs to the Tdpoz family.</text>
</comment>
<evidence type="ECO:0000256" key="1">
    <source>
        <dbReference type="ARBA" id="ARBA00002668"/>
    </source>
</evidence>
<dbReference type="FunFam" id="3.30.710.10:FF:000136">
    <property type="entry name" value="BTB-POZ and math domain 1"/>
    <property type="match status" value="1"/>
</dbReference>
<comment type="function">
    <text evidence="1">May act as a substrate-specific adapter of an E3 ubiquitin-protein ligase complex (CUL3-RBX1-BTB) which mediates the ubiquitination and subsequent proteasomal degradation of target proteins.</text>
</comment>
<evidence type="ECO:0000259" key="4">
    <source>
        <dbReference type="PROSITE" id="PS50097"/>
    </source>
</evidence>
<dbReference type="EMBL" id="LR862129">
    <property type="protein sequence ID" value="CAD1817655.1"/>
    <property type="molecule type" value="Genomic_DNA"/>
</dbReference>
<dbReference type="InterPro" id="IPR002083">
    <property type="entry name" value="MATH/TRAF_dom"/>
</dbReference>
<dbReference type="Pfam" id="PF24570">
    <property type="entry name" value="BACK_BPM_SPOP"/>
    <property type="match status" value="1"/>
</dbReference>